<dbReference type="Proteomes" id="UP000663722">
    <property type="component" value="Chromosome"/>
</dbReference>
<protein>
    <submittedName>
        <fullName evidence="1">Uncharacterized protein</fullName>
    </submittedName>
</protein>
<dbReference type="AlphaFoldDB" id="A0A975BPC8"/>
<organism evidence="1 2">
    <name type="scientific">Desulfonema magnum</name>
    <dbReference type="NCBI Taxonomy" id="45655"/>
    <lineage>
        <taxon>Bacteria</taxon>
        <taxon>Pseudomonadati</taxon>
        <taxon>Thermodesulfobacteriota</taxon>
        <taxon>Desulfobacteria</taxon>
        <taxon>Desulfobacterales</taxon>
        <taxon>Desulfococcaceae</taxon>
        <taxon>Desulfonema</taxon>
    </lineage>
</organism>
<name>A0A975BPC8_9BACT</name>
<dbReference type="KEGG" id="dmm:dnm_049400"/>
<evidence type="ECO:0000313" key="1">
    <source>
        <dbReference type="EMBL" id="QTA88893.1"/>
    </source>
</evidence>
<gene>
    <name evidence="1" type="ORF">dnm_049400</name>
</gene>
<evidence type="ECO:0000313" key="2">
    <source>
        <dbReference type="Proteomes" id="UP000663722"/>
    </source>
</evidence>
<reference evidence="1" key="1">
    <citation type="journal article" date="2021" name="Microb. Physiol.">
        <title>Proteogenomic Insights into the Physiology of Marine, Sulfate-Reducing, Filamentous Desulfonema limicola and Desulfonema magnum.</title>
        <authorList>
            <person name="Schnaars V."/>
            <person name="Wohlbrand L."/>
            <person name="Scheve S."/>
            <person name="Hinrichs C."/>
            <person name="Reinhardt R."/>
            <person name="Rabus R."/>
        </authorList>
    </citation>
    <scope>NUCLEOTIDE SEQUENCE</scope>
    <source>
        <strain evidence="1">4be13</strain>
    </source>
</reference>
<keyword evidence="2" id="KW-1185">Reference proteome</keyword>
<accession>A0A975BPC8</accession>
<proteinExistence type="predicted"/>
<dbReference type="EMBL" id="CP061800">
    <property type="protein sequence ID" value="QTA88893.1"/>
    <property type="molecule type" value="Genomic_DNA"/>
</dbReference>
<sequence>MLSATFCFYRQPGAHTRKTGFSEGTDVPDFRFSEPRHGEILRFII</sequence>